<protein>
    <recommendedName>
        <fullName evidence="5">LPXTG-motif cell wall anchor domain-containing protein</fullName>
    </recommendedName>
</protein>
<dbReference type="Proteomes" id="UP001549257">
    <property type="component" value="Unassembled WGS sequence"/>
</dbReference>
<keyword evidence="1" id="KW-0812">Transmembrane</keyword>
<sequence length="357" mass="36132">MRITTLSALAVAAGTLAFATSAVAMPTPASAHTPEASATCSTLTVALQSYSVGNGGAFINSISVEIDSEVIEETDFGSSLHETYPLGDVTVAHEYVVEIDASGTQYDREFSGDSVPCKRAVAPDASAVVSVAPATCDANGSLQLGAVRNATWGTPSRVTGPGQYSVTATAAPDHLFADGTATQDFVGALDGAIDADDPLCAVAIPVKPTPTREVVDTTAVDCAAATQTRTTTTTTVDWRLDTAQNTWVATPAVVMTSSATVAVAPTVCPTAPVVVPPTPVVPQAVVVVPPTPVFTQPAVQPPSTPSDVNGRAVPVEALASTGSDAETVAPIGAAILLAGAALVVVQRIRSRRAAARE</sequence>
<feature type="chain" id="PRO_5045099930" description="LPXTG-motif cell wall anchor domain-containing protein" evidence="2">
    <location>
        <begin position="25"/>
        <end position="357"/>
    </location>
</feature>
<reference evidence="3 4" key="1">
    <citation type="submission" date="2024-06" db="EMBL/GenBank/DDBJ databases">
        <title>Sorghum-associated microbial communities from plants grown in Nebraska, USA.</title>
        <authorList>
            <person name="Schachtman D."/>
        </authorList>
    </citation>
    <scope>NUCLEOTIDE SEQUENCE [LARGE SCALE GENOMIC DNA]</scope>
    <source>
        <strain evidence="3 4">2857</strain>
    </source>
</reference>
<accession>A0ABV2QL52</accession>
<evidence type="ECO:0000313" key="3">
    <source>
        <dbReference type="EMBL" id="MET4581784.1"/>
    </source>
</evidence>
<evidence type="ECO:0000256" key="2">
    <source>
        <dbReference type="SAM" id="SignalP"/>
    </source>
</evidence>
<evidence type="ECO:0008006" key="5">
    <source>
        <dbReference type="Google" id="ProtNLM"/>
    </source>
</evidence>
<dbReference type="EMBL" id="JBEPSJ010000001">
    <property type="protein sequence ID" value="MET4581784.1"/>
    <property type="molecule type" value="Genomic_DNA"/>
</dbReference>
<keyword evidence="2" id="KW-0732">Signal</keyword>
<feature type="signal peptide" evidence="2">
    <location>
        <begin position="1"/>
        <end position="24"/>
    </location>
</feature>
<organism evidence="3 4">
    <name type="scientific">Conyzicola nivalis</name>
    <dbReference type="NCBI Taxonomy" id="1477021"/>
    <lineage>
        <taxon>Bacteria</taxon>
        <taxon>Bacillati</taxon>
        <taxon>Actinomycetota</taxon>
        <taxon>Actinomycetes</taxon>
        <taxon>Micrococcales</taxon>
        <taxon>Microbacteriaceae</taxon>
        <taxon>Conyzicola</taxon>
    </lineage>
</organism>
<keyword evidence="4" id="KW-1185">Reference proteome</keyword>
<keyword evidence="1" id="KW-1133">Transmembrane helix</keyword>
<evidence type="ECO:0000313" key="4">
    <source>
        <dbReference type="Proteomes" id="UP001549257"/>
    </source>
</evidence>
<proteinExistence type="predicted"/>
<feature type="transmembrane region" description="Helical" evidence="1">
    <location>
        <begin position="328"/>
        <end position="348"/>
    </location>
</feature>
<name>A0ABV2QL52_9MICO</name>
<evidence type="ECO:0000256" key="1">
    <source>
        <dbReference type="SAM" id="Phobius"/>
    </source>
</evidence>
<gene>
    <name evidence="3" type="ORF">ABIE21_001274</name>
</gene>
<comment type="caution">
    <text evidence="3">The sequence shown here is derived from an EMBL/GenBank/DDBJ whole genome shotgun (WGS) entry which is preliminary data.</text>
</comment>
<keyword evidence="1" id="KW-0472">Membrane</keyword>